<gene>
    <name evidence="1" type="ORF">OXX778_LOCUS2528</name>
</gene>
<organism evidence="1 2">
    <name type="scientific">Brachionus calyciflorus</name>
    <dbReference type="NCBI Taxonomy" id="104777"/>
    <lineage>
        <taxon>Eukaryota</taxon>
        <taxon>Metazoa</taxon>
        <taxon>Spiralia</taxon>
        <taxon>Gnathifera</taxon>
        <taxon>Rotifera</taxon>
        <taxon>Eurotatoria</taxon>
        <taxon>Monogononta</taxon>
        <taxon>Pseudotrocha</taxon>
        <taxon>Ploima</taxon>
        <taxon>Brachionidae</taxon>
        <taxon>Brachionus</taxon>
    </lineage>
</organism>
<proteinExistence type="predicted"/>
<evidence type="ECO:0000313" key="1">
    <source>
        <dbReference type="EMBL" id="CAF0726192.1"/>
    </source>
</evidence>
<evidence type="ECO:0000313" key="2">
    <source>
        <dbReference type="Proteomes" id="UP000663879"/>
    </source>
</evidence>
<reference evidence="1" key="1">
    <citation type="submission" date="2021-02" db="EMBL/GenBank/DDBJ databases">
        <authorList>
            <person name="Nowell W R."/>
        </authorList>
    </citation>
    <scope>NUCLEOTIDE SEQUENCE</scope>
    <source>
        <strain evidence="1">Ploen Becks lab</strain>
    </source>
</reference>
<sequence length="267" mass="31669">MVNTKIKSVEHLKSVLFNECLKIPSELVKNMIESMPKPVAESIKAEDDDSYSKGRPFGGHVWSISKMFKIIKYEFINRHISYLLVDFNNIKMLLIGVHLPFNNQKLDSETCYQSNLSIINSLFLNFEYAEIKLTEIYTLKKEFRRFQRSKIYEYRVDQQLKLNDLLNDQKPDKKLFWAFIKKQNNLNTNKSTQEINISIDKLYDHYQKLFKYEELNDEFSKKVKQQVDEYFNYSKINSPNESFSINDLTEAISKFDSLYVKGYDNCS</sequence>
<dbReference type="Proteomes" id="UP000663879">
    <property type="component" value="Unassembled WGS sequence"/>
</dbReference>
<protein>
    <submittedName>
        <fullName evidence="1">Uncharacterized protein</fullName>
    </submittedName>
</protein>
<comment type="caution">
    <text evidence="1">The sequence shown here is derived from an EMBL/GenBank/DDBJ whole genome shotgun (WGS) entry which is preliminary data.</text>
</comment>
<dbReference type="EMBL" id="CAJNOC010000200">
    <property type="protein sequence ID" value="CAF0726192.1"/>
    <property type="molecule type" value="Genomic_DNA"/>
</dbReference>
<dbReference type="AlphaFoldDB" id="A0A813MSA4"/>
<keyword evidence="2" id="KW-1185">Reference proteome</keyword>
<name>A0A813MSA4_9BILA</name>
<accession>A0A813MSA4</accession>